<dbReference type="HOGENOM" id="CLU_881015_0_0_1"/>
<sequence>MDANVVMAKPSTTRCSGIGPSSRCSFSVRLSVTLTCRGHLPRHPPVPDRLHHQIVPLGTGTARNQVAASGGFRHALKQAAAAASNSSFPAAAALKQAAAVANSSFPVAAASMSCFPAAAASMSSFPAAVAAATLKQATAAANSSFPAAVAASMSSFPEAAASMSSFPATAAATAEFTSKSRRRRSRRRRWCRSIENPSASRVRAARPSLPIRRYAIDSEHPGVAWGSRSVTICAASAYGAGNSVAYHRGACFANDIVIVMSRRWFQEYSDGGPLGSSIQDHVQQPPTLMDAAPTHPPGLPASFFRLIHLLCPLVGLGQALLALMFH</sequence>
<keyword evidence="2" id="KW-1185">Reference proteome</keyword>
<organism evidence="1">
    <name type="scientific">Oryza glumipatula</name>
    <dbReference type="NCBI Taxonomy" id="40148"/>
    <lineage>
        <taxon>Eukaryota</taxon>
        <taxon>Viridiplantae</taxon>
        <taxon>Streptophyta</taxon>
        <taxon>Embryophyta</taxon>
        <taxon>Tracheophyta</taxon>
        <taxon>Spermatophyta</taxon>
        <taxon>Magnoliopsida</taxon>
        <taxon>Liliopsida</taxon>
        <taxon>Poales</taxon>
        <taxon>Poaceae</taxon>
        <taxon>BOP clade</taxon>
        <taxon>Oryzoideae</taxon>
        <taxon>Oryzeae</taxon>
        <taxon>Oryzinae</taxon>
        <taxon>Oryza</taxon>
    </lineage>
</organism>
<reference evidence="1" key="1">
    <citation type="submission" date="2013-08" db="EMBL/GenBank/DDBJ databases">
        <title>Oryza genome evolution.</title>
        <authorList>
            <person name="Wing R.A."/>
            <person name="Panaud O."/>
            <person name="Oliveira A.C."/>
        </authorList>
    </citation>
    <scope>NUCLEOTIDE SEQUENCE</scope>
</reference>
<dbReference type="STRING" id="40148.A0A0D9Y956"/>
<evidence type="ECO:0000313" key="1">
    <source>
        <dbReference type="EnsemblPlants" id="OGLUM01G19590.2"/>
    </source>
</evidence>
<name>A0A0D9Y956_9ORYZ</name>
<protein>
    <submittedName>
        <fullName evidence="1">Uncharacterized protein</fullName>
    </submittedName>
</protein>
<dbReference type="Gramene" id="OGLUM01G19590.2">
    <property type="protein sequence ID" value="OGLUM01G19590.2"/>
    <property type="gene ID" value="OGLUM01G19590"/>
</dbReference>
<proteinExistence type="predicted"/>
<dbReference type="AlphaFoldDB" id="A0A0D9Y956"/>
<reference evidence="1" key="2">
    <citation type="submission" date="2015-04" db="UniProtKB">
        <authorList>
            <consortium name="EnsemblPlants"/>
        </authorList>
    </citation>
    <scope>IDENTIFICATION</scope>
</reference>
<evidence type="ECO:0000313" key="2">
    <source>
        <dbReference type="Proteomes" id="UP000026961"/>
    </source>
</evidence>
<dbReference type="Proteomes" id="UP000026961">
    <property type="component" value="Chromosome 1"/>
</dbReference>
<dbReference type="EnsemblPlants" id="OGLUM01G19590.2">
    <property type="protein sequence ID" value="OGLUM01G19590.2"/>
    <property type="gene ID" value="OGLUM01G19590"/>
</dbReference>
<reference evidence="1" key="3">
    <citation type="submission" date="2018-05" db="EMBL/GenBank/DDBJ databases">
        <title>OgluRS3 (Oryza glumaepatula Reference Sequence Version 3).</title>
        <authorList>
            <person name="Zhang J."/>
            <person name="Kudrna D."/>
            <person name="Lee S."/>
            <person name="Talag J."/>
            <person name="Welchert J."/>
            <person name="Wing R.A."/>
        </authorList>
    </citation>
    <scope>NUCLEOTIDE SEQUENCE [LARGE SCALE GENOMIC DNA]</scope>
</reference>
<accession>A0A0D9Y956</accession>